<dbReference type="InterPro" id="IPR036881">
    <property type="entry name" value="Glyco_hydro_3_C_sf"/>
</dbReference>
<keyword evidence="6 7" id="KW-0326">Glycosidase</keyword>
<reference evidence="9 10" key="1">
    <citation type="submission" date="2017-10" db="EMBL/GenBank/DDBJ databases">
        <title>Resolving the taxonomy of Roseburia spp., Eubacterium rectale and Agathobacter spp. through phylogenomic analysis.</title>
        <authorList>
            <person name="Sheridan P.O."/>
            <person name="Walker A.W."/>
            <person name="Duncan S.H."/>
            <person name="Scott K.P."/>
            <person name="Toole P.W.O."/>
            <person name="Luis P."/>
            <person name="Flint H.J."/>
        </authorList>
    </citation>
    <scope>NUCLEOTIDE SEQUENCE [LARGE SCALE GENOMIC DNA]</scope>
    <source>
        <strain evidence="9 10">JK623</strain>
    </source>
</reference>
<keyword evidence="5 7" id="KW-0378">Hydrolase</keyword>
<keyword evidence="4" id="KW-0732">Signal</keyword>
<dbReference type="InterPro" id="IPR036962">
    <property type="entry name" value="Glyco_hydro_3_N_sf"/>
</dbReference>
<dbReference type="PROSITE" id="PS00775">
    <property type="entry name" value="GLYCOSYL_HYDROL_F3"/>
    <property type="match status" value="1"/>
</dbReference>
<evidence type="ECO:0000256" key="2">
    <source>
        <dbReference type="ARBA" id="ARBA00005336"/>
    </source>
</evidence>
<dbReference type="Gene3D" id="2.60.40.10">
    <property type="entry name" value="Immunoglobulins"/>
    <property type="match status" value="1"/>
</dbReference>
<protein>
    <recommendedName>
        <fullName evidence="3">beta-glucosidase</fullName>
        <ecNumber evidence="3">3.2.1.21</ecNumber>
    </recommendedName>
</protein>
<comment type="similarity">
    <text evidence="2 7">Belongs to the glycosyl hydrolase 3 family.</text>
</comment>
<dbReference type="SUPFAM" id="SSF52279">
    <property type="entry name" value="Beta-D-glucan exohydrolase, C-terminal domain"/>
    <property type="match status" value="1"/>
</dbReference>
<dbReference type="Pfam" id="PF00933">
    <property type="entry name" value="Glyco_hydro_3"/>
    <property type="match status" value="1"/>
</dbReference>
<dbReference type="InterPro" id="IPR026891">
    <property type="entry name" value="Fn3-like"/>
</dbReference>
<name>A0A2G3DYX5_9FIRM</name>
<evidence type="ECO:0000256" key="3">
    <source>
        <dbReference type="ARBA" id="ARBA00012744"/>
    </source>
</evidence>
<dbReference type="PRINTS" id="PR00133">
    <property type="entry name" value="GLHYDRLASE3"/>
</dbReference>
<dbReference type="AlphaFoldDB" id="A0A2G3DYX5"/>
<evidence type="ECO:0000256" key="5">
    <source>
        <dbReference type="ARBA" id="ARBA00022801"/>
    </source>
</evidence>
<dbReference type="PANTHER" id="PTHR30620">
    <property type="entry name" value="PERIPLASMIC BETA-GLUCOSIDASE-RELATED"/>
    <property type="match status" value="1"/>
</dbReference>
<feature type="domain" description="Fibronectin type III-like" evidence="8">
    <location>
        <begin position="651"/>
        <end position="720"/>
    </location>
</feature>
<evidence type="ECO:0000259" key="8">
    <source>
        <dbReference type="SMART" id="SM01217"/>
    </source>
</evidence>
<dbReference type="Pfam" id="PF01915">
    <property type="entry name" value="Glyco_hydro_3_C"/>
    <property type="match status" value="1"/>
</dbReference>
<dbReference type="InterPro" id="IPR017853">
    <property type="entry name" value="GH"/>
</dbReference>
<evidence type="ECO:0000256" key="6">
    <source>
        <dbReference type="ARBA" id="ARBA00023295"/>
    </source>
</evidence>
<dbReference type="Gene3D" id="3.20.20.300">
    <property type="entry name" value="Glycoside hydrolase, family 3, N-terminal domain"/>
    <property type="match status" value="1"/>
</dbReference>
<dbReference type="EMBL" id="PDYG01000135">
    <property type="protein sequence ID" value="PHU36242.1"/>
    <property type="molecule type" value="Genomic_DNA"/>
</dbReference>
<dbReference type="InterPro" id="IPR013783">
    <property type="entry name" value="Ig-like_fold"/>
</dbReference>
<dbReference type="InterPro" id="IPR051915">
    <property type="entry name" value="Cellulose_Degrad_GH3"/>
</dbReference>
<keyword evidence="10" id="KW-1185">Reference proteome</keyword>
<dbReference type="PANTHER" id="PTHR30620:SF16">
    <property type="entry name" value="LYSOSOMAL BETA GLUCOSIDASE"/>
    <property type="match status" value="1"/>
</dbReference>
<accession>A0A2G3DYX5</accession>
<organism evidence="9 10">
    <name type="scientific">Agathobacter ruminis</name>
    <dbReference type="NCBI Taxonomy" id="1712665"/>
    <lineage>
        <taxon>Bacteria</taxon>
        <taxon>Bacillati</taxon>
        <taxon>Bacillota</taxon>
        <taxon>Clostridia</taxon>
        <taxon>Lachnospirales</taxon>
        <taxon>Lachnospiraceae</taxon>
        <taxon>Agathobacter</taxon>
    </lineage>
</organism>
<dbReference type="EC" id="3.2.1.21" evidence="3"/>
<evidence type="ECO:0000256" key="7">
    <source>
        <dbReference type="RuleBase" id="RU361161"/>
    </source>
</evidence>
<evidence type="ECO:0000256" key="4">
    <source>
        <dbReference type="ARBA" id="ARBA00022729"/>
    </source>
</evidence>
<dbReference type="Proteomes" id="UP000224563">
    <property type="component" value="Unassembled WGS sequence"/>
</dbReference>
<dbReference type="FunFam" id="2.60.40.10:FF:000495">
    <property type="entry name" value="Periplasmic beta-glucosidase"/>
    <property type="match status" value="1"/>
</dbReference>
<dbReference type="InterPro" id="IPR002772">
    <property type="entry name" value="Glyco_hydro_3_C"/>
</dbReference>
<proteinExistence type="inferred from homology"/>
<comment type="catalytic activity">
    <reaction evidence="1">
        <text>Hydrolysis of terminal, non-reducing beta-D-glucosyl residues with release of beta-D-glucose.</text>
        <dbReference type="EC" id="3.2.1.21"/>
    </reaction>
</comment>
<evidence type="ECO:0000256" key="1">
    <source>
        <dbReference type="ARBA" id="ARBA00000448"/>
    </source>
</evidence>
<dbReference type="Pfam" id="PF14310">
    <property type="entry name" value="Fn3-like"/>
    <property type="match status" value="1"/>
</dbReference>
<dbReference type="GO" id="GO:0009251">
    <property type="term" value="P:glucan catabolic process"/>
    <property type="evidence" value="ECO:0007669"/>
    <property type="project" value="TreeGrafter"/>
</dbReference>
<dbReference type="RefSeq" id="WP_099387028.1">
    <property type="nucleotide sequence ID" value="NZ_JANSWH010000092.1"/>
</dbReference>
<dbReference type="Gene3D" id="3.40.50.1700">
    <property type="entry name" value="Glycoside hydrolase family 3 C-terminal domain"/>
    <property type="match status" value="1"/>
</dbReference>
<dbReference type="InterPro" id="IPR019800">
    <property type="entry name" value="Glyco_hydro_3_AS"/>
</dbReference>
<evidence type="ECO:0000313" key="10">
    <source>
        <dbReference type="Proteomes" id="UP000224563"/>
    </source>
</evidence>
<dbReference type="SUPFAM" id="SSF51445">
    <property type="entry name" value="(Trans)glycosidases"/>
    <property type="match status" value="1"/>
</dbReference>
<comment type="caution">
    <text evidence="9">The sequence shown here is derived from an EMBL/GenBank/DDBJ whole genome shotgun (WGS) entry which is preliminary data.</text>
</comment>
<dbReference type="InterPro" id="IPR001764">
    <property type="entry name" value="Glyco_hydro_3_N"/>
</dbReference>
<reference evidence="9 10" key="2">
    <citation type="submission" date="2017-10" db="EMBL/GenBank/DDBJ databases">
        <authorList>
            <person name="Banno H."/>
            <person name="Chua N.-H."/>
        </authorList>
    </citation>
    <scope>NUCLEOTIDE SEQUENCE [LARGE SCALE GENOMIC DNA]</scope>
    <source>
        <strain evidence="9 10">JK623</strain>
    </source>
</reference>
<sequence length="732" mass="81150">MKLEKTAEAFVEELLGKMTLEEKIGQMNQASVSLVGGFDVPFEELIEMVTDGRVSQEKFEELMRTSERDYHEDDIRAGLVGSVMCQDPEKVNELQHIAVEETRLGIPLLIGLDVIHGFRSIYPIALAEACAFDENLFERTARMATKESRAKGVNWHFAPMLDVARDARWGRVSEGPGEDPYLGSLFARAKVRGLQNDRSCTDNYVAACLKHYVAYGACEAGRDYNTTTMSPSILRNVYLPSFKAAVDEGAMTVMASFNDLNGVPCTVNQYTLRQILKGEYQFDGLVVSDANAIRECVIHGIAADNADAGRQAAIAGLDIDMGTNIYRNHLADSVREGLVDESVIDDAVRRILRVKKWLGLFEHPYVPEELMHRYDTLPAEHVELAREAAEKSIVLLKNDDHVLPLKKDTKIALVGALADMPEEVVGSWALSWQPEDCVSLKMGLENKKANFEYFRCAGPEGDYNEDEVAQAIAYGEVIVALVGETTAMSGEAASRADITIPGQQRRLLEALQASGKPVVVLLQNGRPLALDWEKEHCPTLVETWHLGIQMGNAVANVLFGEKVPEGKLSVTMPLMTGQCPVYYNHPNTGRPGTRGKFTSRYLDAGHEIAFVFGHGLSYTTFEYHDLQVKDCGDKFEVSVSLKNTGDCKATETVQMYLQDVTASLVRPVKELKGFQKVTLSAGQRTKVMLELDKTQMGFYNNSEEYVREDGLFRIYVGGSSGDCLCEEITVQF</sequence>
<gene>
    <name evidence="9" type="ORF">CSX02_13235</name>
</gene>
<evidence type="ECO:0000313" key="9">
    <source>
        <dbReference type="EMBL" id="PHU36242.1"/>
    </source>
</evidence>
<dbReference type="SMART" id="SM01217">
    <property type="entry name" value="Fn3_like"/>
    <property type="match status" value="1"/>
</dbReference>
<dbReference type="GO" id="GO:0008422">
    <property type="term" value="F:beta-glucosidase activity"/>
    <property type="evidence" value="ECO:0007669"/>
    <property type="project" value="UniProtKB-EC"/>
</dbReference>